<dbReference type="RefSeq" id="WP_013216152.1">
    <property type="nucleotide sequence ID" value="NC_014313.1"/>
</dbReference>
<evidence type="ECO:0000313" key="3">
    <source>
        <dbReference type="Proteomes" id="UP000002033"/>
    </source>
</evidence>
<protein>
    <submittedName>
        <fullName evidence="2">Uncharacterized protein</fullName>
    </submittedName>
</protein>
<dbReference type="eggNOG" id="ENOG502ZEDP">
    <property type="taxonomic scope" value="Bacteria"/>
</dbReference>
<accession>D8JR08</accession>
<dbReference type="HOGENOM" id="CLU_182751_0_0_5"/>
<dbReference type="Proteomes" id="UP000002033">
    <property type="component" value="Chromosome"/>
</dbReference>
<sequence precursor="true">MIKRLAIIGFLALGTALGSSAASAAPAPAGLAGLSQAKTSGIELVQHRRGHYRHRHFRRGYGTRHYRHRNYRGWHRYSHRPYNWRSRGCVIVGPVWFCP</sequence>
<reference evidence="3" key="1">
    <citation type="journal article" date="2011" name="J. Bacteriol.">
        <title>Genome sequences of eight morphologically diverse alphaproteobacteria.</title>
        <authorList>
            <consortium name="US DOE Joint Genome Institute"/>
            <person name="Brown P.J."/>
            <person name="Kysela D.T."/>
            <person name="Buechlein A."/>
            <person name="Hemmerich C."/>
            <person name="Brun Y.V."/>
        </authorList>
    </citation>
    <scope>NUCLEOTIDE SEQUENCE [LARGE SCALE GENOMIC DNA]</scope>
    <source>
        <strain evidence="3">ATCC 51888 / DSM 1869 / NCIB 11706 / TK 0415</strain>
    </source>
</reference>
<proteinExistence type="predicted"/>
<dbReference type="AlphaFoldDB" id="D8JR08"/>
<dbReference type="KEGG" id="hdn:Hden_2195"/>
<keyword evidence="1" id="KW-0732">Signal</keyword>
<gene>
    <name evidence="2" type="ordered locus">Hden_2195</name>
</gene>
<dbReference type="EMBL" id="CP002083">
    <property type="protein sequence ID" value="ADJ23993.1"/>
    <property type="molecule type" value="Genomic_DNA"/>
</dbReference>
<keyword evidence="3" id="KW-1185">Reference proteome</keyword>
<evidence type="ECO:0000313" key="2">
    <source>
        <dbReference type="EMBL" id="ADJ23993.1"/>
    </source>
</evidence>
<organism evidence="2 3">
    <name type="scientific">Hyphomicrobium denitrificans (strain ATCC 51888 / DSM 1869 / NCIMB 11706 / TK 0415)</name>
    <dbReference type="NCBI Taxonomy" id="582899"/>
    <lineage>
        <taxon>Bacteria</taxon>
        <taxon>Pseudomonadati</taxon>
        <taxon>Pseudomonadota</taxon>
        <taxon>Alphaproteobacteria</taxon>
        <taxon>Hyphomicrobiales</taxon>
        <taxon>Hyphomicrobiaceae</taxon>
        <taxon>Hyphomicrobium</taxon>
    </lineage>
</organism>
<evidence type="ECO:0000256" key="1">
    <source>
        <dbReference type="SAM" id="SignalP"/>
    </source>
</evidence>
<name>D8JR08_HYPDA</name>
<feature type="chain" id="PRO_5003116236" evidence="1">
    <location>
        <begin position="25"/>
        <end position="99"/>
    </location>
</feature>
<feature type="signal peptide" evidence="1">
    <location>
        <begin position="1"/>
        <end position="24"/>
    </location>
</feature>